<dbReference type="Proteomes" id="UP001058682">
    <property type="component" value="Chromosome"/>
</dbReference>
<evidence type="ECO:0000313" key="2">
    <source>
        <dbReference type="Proteomes" id="UP001058682"/>
    </source>
</evidence>
<dbReference type="AlphaFoldDB" id="A0AAE9MVJ8"/>
<sequence length="68" mass="7587">MQLTLSKNAVEFALQANVAYCMPFLTDVTKRRNSTASKSEDFYGCRILRKVFIGDMINSSAGILPHCL</sequence>
<evidence type="ECO:0000313" key="1">
    <source>
        <dbReference type="EMBL" id="UTY33552.1"/>
    </source>
</evidence>
<accession>A0AAE9MVJ8</accession>
<dbReference type="EMBL" id="CP038804">
    <property type="protein sequence ID" value="UTY33552.1"/>
    <property type="molecule type" value="Genomic_DNA"/>
</dbReference>
<protein>
    <submittedName>
        <fullName evidence="1">Uncharacterized protein</fullName>
    </submittedName>
</protein>
<name>A0AAE9MVJ8_9SPIR</name>
<reference evidence="1" key="1">
    <citation type="submission" date="2019-04" db="EMBL/GenBank/DDBJ databases">
        <title>Whole genome sequencing of oral phylogroup 2 treponemes.</title>
        <authorList>
            <person name="Chan Y."/>
            <person name="Zeng H.H."/>
            <person name="Yu X.L."/>
            <person name="Leung W.K."/>
            <person name="Watt R.M."/>
        </authorList>
    </citation>
    <scope>NUCLEOTIDE SEQUENCE</scope>
    <source>
        <strain evidence="1">OMZ 835</strain>
    </source>
</reference>
<proteinExistence type="predicted"/>
<organism evidence="1 2">
    <name type="scientific">Treponema putidum</name>
    <dbReference type="NCBI Taxonomy" id="221027"/>
    <lineage>
        <taxon>Bacteria</taxon>
        <taxon>Pseudomonadati</taxon>
        <taxon>Spirochaetota</taxon>
        <taxon>Spirochaetia</taxon>
        <taxon>Spirochaetales</taxon>
        <taxon>Treponemataceae</taxon>
        <taxon>Treponema</taxon>
    </lineage>
</organism>
<gene>
    <name evidence="1" type="ORF">E4N74_05625</name>
</gene>